<protein>
    <submittedName>
        <fullName evidence="1">Uncharacterized protein</fullName>
    </submittedName>
</protein>
<reference evidence="1" key="2">
    <citation type="submission" date="2020-09" db="EMBL/GenBank/DDBJ databases">
        <authorList>
            <person name="Sun Q."/>
            <person name="Zhou Y."/>
        </authorList>
    </citation>
    <scope>NUCLEOTIDE SEQUENCE</scope>
    <source>
        <strain evidence="1">CGMCC 4.7368</strain>
    </source>
</reference>
<sequence>MSADFWNTPSHKDLAGYDEVRKLLERWTANGAMQFRWPSDDNSQYYAAVEGWLGPHGALGSSLVSVDRDRDSRDQKHIDAMDKLNDGVAFEAFRKYWESIIVPNAQDVYDSTWTLSRIADVMEEHLNTYKKHALVALLSLKEDLDEIEPSWWPWRRGDAEKQAKVLIAIFDENMKPMRETFDTSKQAALRIVRKKRAILEQISLLSTDNLKLGS</sequence>
<accession>A0A917ZCC2</accession>
<dbReference type="Proteomes" id="UP000646523">
    <property type="component" value="Unassembled WGS sequence"/>
</dbReference>
<evidence type="ECO:0000313" key="1">
    <source>
        <dbReference type="EMBL" id="GGO79200.1"/>
    </source>
</evidence>
<comment type="caution">
    <text evidence="1">The sequence shown here is derived from an EMBL/GenBank/DDBJ whole genome shotgun (WGS) entry which is preliminary data.</text>
</comment>
<gene>
    <name evidence="1" type="ORF">GCM10012289_62960</name>
</gene>
<name>A0A917ZCC2_9ACTN</name>
<reference evidence="1" key="1">
    <citation type="journal article" date="2014" name="Int. J. Syst. Evol. Microbiol.">
        <title>Complete genome sequence of Corynebacterium casei LMG S-19264T (=DSM 44701T), isolated from a smear-ripened cheese.</title>
        <authorList>
            <consortium name="US DOE Joint Genome Institute (JGI-PGF)"/>
            <person name="Walter F."/>
            <person name="Albersmeier A."/>
            <person name="Kalinowski J."/>
            <person name="Ruckert C."/>
        </authorList>
    </citation>
    <scope>NUCLEOTIDE SEQUENCE</scope>
    <source>
        <strain evidence="1">CGMCC 4.7368</strain>
    </source>
</reference>
<proteinExistence type="predicted"/>
<dbReference type="AlphaFoldDB" id="A0A917ZCC2"/>
<organism evidence="1 2">
    <name type="scientific">Nonomuraea cavernae</name>
    <dbReference type="NCBI Taxonomy" id="2045107"/>
    <lineage>
        <taxon>Bacteria</taxon>
        <taxon>Bacillati</taxon>
        <taxon>Actinomycetota</taxon>
        <taxon>Actinomycetes</taxon>
        <taxon>Streptosporangiales</taxon>
        <taxon>Streptosporangiaceae</taxon>
        <taxon>Nonomuraea</taxon>
    </lineage>
</organism>
<evidence type="ECO:0000313" key="2">
    <source>
        <dbReference type="Proteomes" id="UP000646523"/>
    </source>
</evidence>
<keyword evidence="2" id="KW-1185">Reference proteome</keyword>
<dbReference type="EMBL" id="BMNH01000027">
    <property type="protein sequence ID" value="GGO79200.1"/>
    <property type="molecule type" value="Genomic_DNA"/>
</dbReference>
<dbReference type="RefSeq" id="WP_189127833.1">
    <property type="nucleotide sequence ID" value="NZ_BMNH01000027.1"/>
</dbReference>